<keyword evidence="3" id="KW-1185">Reference proteome</keyword>
<dbReference type="EMBL" id="QDGZ01000010">
    <property type="protein sequence ID" value="PVG81089.1"/>
    <property type="molecule type" value="Genomic_DNA"/>
</dbReference>
<proteinExistence type="predicted"/>
<organism evidence="2 3">
    <name type="scientific">Nocardioides gansuensis</name>
    <dbReference type="NCBI Taxonomy" id="2138300"/>
    <lineage>
        <taxon>Bacteria</taxon>
        <taxon>Bacillati</taxon>
        <taxon>Actinomycetota</taxon>
        <taxon>Actinomycetes</taxon>
        <taxon>Propionibacteriales</taxon>
        <taxon>Nocardioidaceae</taxon>
        <taxon>Nocardioides</taxon>
    </lineage>
</organism>
<feature type="coiled-coil region" evidence="1">
    <location>
        <begin position="531"/>
        <end position="570"/>
    </location>
</feature>
<dbReference type="RefSeq" id="WP_116574015.1">
    <property type="nucleotide sequence ID" value="NZ_QDGZ01000010.1"/>
</dbReference>
<dbReference type="Proteomes" id="UP000246018">
    <property type="component" value="Unassembled WGS sequence"/>
</dbReference>
<evidence type="ECO:0008006" key="4">
    <source>
        <dbReference type="Google" id="ProtNLM"/>
    </source>
</evidence>
<evidence type="ECO:0000313" key="3">
    <source>
        <dbReference type="Proteomes" id="UP000246018"/>
    </source>
</evidence>
<reference evidence="2 3" key="1">
    <citation type="submission" date="2018-04" db="EMBL/GenBank/DDBJ databases">
        <title>Genome of Nocardioides gansuensis WSJ-1.</title>
        <authorList>
            <person name="Wu S."/>
            <person name="Wang G."/>
        </authorList>
    </citation>
    <scope>NUCLEOTIDE SEQUENCE [LARGE SCALE GENOMIC DNA]</scope>
    <source>
        <strain evidence="2 3">WSJ-1</strain>
    </source>
</reference>
<dbReference type="Gene3D" id="1.25.40.10">
    <property type="entry name" value="Tetratricopeptide repeat domain"/>
    <property type="match status" value="2"/>
</dbReference>
<accession>A0A2T8F5V9</accession>
<keyword evidence="1" id="KW-0175">Coiled coil</keyword>
<sequence length="643" mass="68563">MATEPEAHASAAKFTAMAAFDEGDIQGGMDQLSADVRRFAASGDPRQAAMACARLGWAFETFGGNRAAARAWFHRAARLLEDEPECVEQGWVALAGLGCDVDDPHELLRRAQLALDRARRFGDVDLEAKALADGGLAQVQAGNLVEGMSMLDEAVALWCGPAEDQDAAGMGVCSFFTACYYAAAFDRAGHWLDDLRRVGLVGPAPGGQVFLSGHCDAVQATALMELGRWAEAEAVLTRAVAEFEACMPLASWHPAIALADLRTRQGRLAEAEALLLGKEAHMQALLPAARLHLARGDTDLAIATASRGLRMVGPDVLRAVELLAILTDAELAAGHVEAARQACSFMTERATGLAVPRLAALAGAGEARVLAAEGGLVGAITAMEQAVDALPVGLPVMKVSLGLELARLHERAGNRAAAQVEAGRAASVLAWLDVTLPPGDLELLGRLAYGKTAAQTATLRCEQDAWAVELNGVRIRLAHTKGLRYLATLMASPGVERHVLDLVDQIEGVVRDGPDRHRLGDAGELLDGTARQAYRRRVEQLRDEVEDLLALGEDERAAQLQEECDELVAQLAAAFGLSGRSRRAASAAERARLNVTRSVRTAIARIRDDVPEAGEVLDRRVRTGLYCAFEPDPSDPVRWVVHS</sequence>
<dbReference type="InterPro" id="IPR011990">
    <property type="entry name" value="TPR-like_helical_dom_sf"/>
</dbReference>
<name>A0A2T8F5V9_9ACTN</name>
<dbReference type="SUPFAM" id="SSF48452">
    <property type="entry name" value="TPR-like"/>
    <property type="match status" value="1"/>
</dbReference>
<evidence type="ECO:0000256" key="1">
    <source>
        <dbReference type="SAM" id="Coils"/>
    </source>
</evidence>
<comment type="caution">
    <text evidence="2">The sequence shown here is derived from an EMBL/GenBank/DDBJ whole genome shotgun (WGS) entry which is preliminary data.</text>
</comment>
<dbReference type="AlphaFoldDB" id="A0A2T8F5V9"/>
<evidence type="ECO:0000313" key="2">
    <source>
        <dbReference type="EMBL" id="PVG81089.1"/>
    </source>
</evidence>
<dbReference type="OrthoDB" id="27092at2"/>
<protein>
    <recommendedName>
        <fullName evidence="4">MalT-like TPR region domain-containing protein</fullName>
    </recommendedName>
</protein>
<gene>
    <name evidence="2" type="ORF">DDE18_19975</name>
</gene>